<dbReference type="PANTHER" id="PTHR48104">
    <property type="entry name" value="METACASPASE-4"/>
    <property type="match status" value="1"/>
</dbReference>
<gene>
    <name evidence="4" type="primary">MCA1_5</name>
    <name evidence="4" type="ORF">PC9H_008330</name>
</gene>
<keyword evidence="4" id="KW-0645">Protease</keyword>
<dbReference type="GO" id="GO:0005737">
    <property type="term" value="C:cytoplasm"/>
    <property type="evidence" value="ECO:0007669"/>
    <property type="project" value="TreeGrafter"/>
</dbReference>
<keyword evidence="4" id="KW-0378">Hydrolase</keyword>
<sequence length="478" mass="54105">MKIGRTYPRRRKAVAETLLDVTIVEGKIETRREPQRKALLIGINYSGQAEGQRGMQLMGPHGDVQAMKKLLMGESFPGLGIANLKRGHLAEMYGYKSEHITILMDAEGYEQPTRENILREIDNLIKDAQARDTFFFHYCGHGGQVKNRTNSEEDGLDECIIPSDARDTYDRHWIIDNEPTAPAFQELKHRLVDPLPVGSNLIAVFDSCHSESLLDLYHSHCNRVWVPWISKGKRRSQSLMSKQVKRLAMDDTRAVVASRRVWQNQRISSGQVISRRTSIDKVRSIEGFPARLKRLSINVKSVELKSEFVASSEAPPQSQQPHWWPSNMSPILRCDSPIGQYCTGDCREQKGDAQDEALLANVISIGACTDEQSTWEAEDGNSMTAALIEILSQDPNPSYQKLMVLLSHKLHDLSMKVHSSSKQWKTDVKTWRAKQEAKGRVFSRSASDGMILDTQNFQDPQLSSHKPLDMNDTFRLAH</sequence>
<dbReference type="VEuPathDB" id="FungiDB:PC9H_008330"/>
<dbReference type="InterPro" id="IPR050452">
    <property type="entry name" value="Metacaspase"/>
</dbReference>
<dbReference type="Gene3D" id="3.40.50.12660">
    <property type="match status" value="2"/>
</dbReference>
<dbReference type="PANTHER" id="PTHR48104:SF30">
    <property type="entry name" value="METACASPASE-1"/>
    <property type="match status" value="1"/>
</dbReference>
<feature type="region of interest" description="Disordered" evidence="2">
    <location>
        <begin position="456"/>
        <end position="478"/>
    </location>
</feature>
<dbReference type="Pfam" id="PF00656">
    <property type="entry name" value="Peptidase_C14"/>
    <property type="match status" value="1"/>
</dbReference>
<dbReference type="AlphaFoldDB" id="A0A8H6ZNP9"/>
<dbReference type="OrthoDB" id="3223806at2759"/>
<comment type="caution">
    <text evidence="4">The sequence shown here is derived from an EMBL/GenBank/DDBJ whole genome shotgun (WGS) entry which is preliminary data.</text>
</comment>
<dbReference type="EMBL" id="JACETU010000006">
    <property type="protein sequence ID" value="KAF7425968.1"/>
    <property type="molecule type" value="Genomic_DNA"/>
</dbReference>
<evidence type="ECO:0000259" key="3">
    <source>
        <dbReference type="Pfam" id="PF00656"/>
    </source>
</evidence>
<comment type="similarity">
    <text evidence="1">Belongs to the peptidase C14B family.</text>
</comment>
<dbReference type="Proteomes" id="UP000623687">
    <property type="component" value="Unassembled WGS sequence"/>
</dbReference>
<dbReference type="InterPro" id="IPR011600">
    <property type="entry name" value="Pept_C14_caspase"/>
</dbReference>
<dbReference type="GO" id="GO:0006508">
    <property type="term" value="P:proteolysis"/>
    <property type="evidence" value="ECO:0007669"/>
    <property type="project" value="UniProtKB-KW"/>
</dbReference>
<accession>A0A8H6ZNP9</accession>
<protein>
    <submittedName>
        <fullName evidence="4">Ca(2+)-dependent cysteine protease</fullName>
    </submittedName>
</protein>
<evidence type="ECO:0000313" key="5">
    <source>
        <dbReference type="Proteomes" id="UP000623687"/>
    </source>
</evidence>
<reference evidence="4" key="1">
    <citation type="submission" date="2019-07" db="EMBL/GenBank/DDBJ databases">
        <authorList>
            <person name="Palmer J.M."/>
        </authorList>
    </citation>
    <scope>NUCLEOTIDE SEQUENCE</scope>
    <source>
        <strain evidence="4">PC9</strain>
    </source>
</reference>
<proteinExistence type="inferred from homology"/>
<evidence type="ECO:0000256" key="1">
    <source>
        <dbReference type="ARBA" id="ARBA00009005"/>
    </source>
</evidence>
<feature type="domain" description="Peptidase C14 caspase" evidence="3">
    <location>
        <begin position="36"/>
        <end position="414"/>
    </location>
</feature>
<name>A0A8H6ZNP9_PLEOS</name>
<keyword evidence="5" id="KW-1185">Reference proteome</keyword>
<evidence type="ECO:0000256" key="2">
    <source>
        <dbReference type="SAM" id="MobiDB-lite"/>
    </source>
</evidence>
<organism evidence="4 5">
    <name type="scientific">Pleurotus ostreatus</name>
    <name type="common">Oyster mushroom</name>
    <name type="synonym">White-rot fungus</name>
    <dbReference type="NCBI Taxonomy" id="5322"/>
    <lineage>
        <taxon>Eukaryota</taxon>
        <taxon>Fungi</taxon>
        <taxon>Dikarya</taxon>
        <taxon>Basidiomycota</taxon>
        <taxon>Agaricomycotina</taxon>
        <taxon>Agaricomycetes</taxon>
        <taxon>Agaricomycetidae</taxon>
        <taxon>Agaricales</taxon>
        <taxon>Pleurotineae</taxon>
        <taxon>Pleurotaceae</taxon>
        <taxon>Pleurotus</taxon>
    </lineage>
</organism>
<dbReference type="GO" id="GO:0004197">
    <property type="term" value="F:cysteine-type endopeptidase activity"/>
    <property type="evidence" value="ECO:0007669"/>
    <property type="project" value="InterPro"/>
</dbReference>
<dbReference type="RefSeq" id="XP_036629272.1">
    <property type="nucleotide sequence ID" value="XM_036777844.1"/>
</dbReference>
<dbReference type="GeneID" id="59378148"/>
<evidence type="ECO:0000313" key="4">
    <source>
        <dbReference type="EMBL" id="KAF7425968.1"/>
    </source>
</evidence>